<reference evidence="2 3" key="1">
    <citation type="submission" date="2018-06" db="EMBL/GenBank/DDBJ databases">
        <title>Genomic Encyclopedia of Type Strains, Phase IV (KMG-IV): sequencing the most valuable type-strain genomes for metagenomic binning, comparative biology and taxonomic classification.</title>
        <authorList>
            <person name="Goeker M."/>
        </authorList>
    </citation>
    <scope>NUCLEOTIDE SEQUENCE [LARGE SCALE GENOMIC DNA]</scope>
    <source>
        <strain evidence="2 3">DSM 22112</strain>
    </source>
</reference>
<dbReference type="OrthoDB" id="3174166at2"/>
<keyword evidence="1" id="KW-1133">Transmembrane helix</keyword>
<evidence type="ECO:0000313" key="2">
    <source>
        <dbReference type="EMBL" id="RBP59933.1"/>
    </source>
</evidence>
<dbReference type="Proteomes" id="UP000253490">
    <property type="component" value="Unassembled WGS sequence"/>
</dbReference>
<protein>
    <recommendedName>
        <fullName evidence="4">Zn-finger containing protein</fullName>
    </recommendedName>
</protein>
<keyword evidence="1" id="KW-0472">Membrane</keyword>
<keyword evidence="1" id="KW-0812">Transmembrane</keyword>
<comment type="caution">
    <text evidence="2">The sequence shown here is derived from an EMBL/GenBank/DDBJ whole genome shotgun (WGS) entry which is preliminary data.</text>
</comment>
<evidence type="ECO:0000313" key="3">
    <source>
        <dbReference type="Proteomes" id="UP000253490"/>
    </source>
</evidence>
<dbReference type="AlphaFoldDB" id="A0A366I1E2"/>
<feature type="transmembrane region" description="Helical" evidence="1">
    <location>
        <begin position="21"/>
        <end position="38"/>
    </location>
</feature>
<accession>A0A366I1E2</accession>
<organism evidence="2 3">
    <name type="scientific">Alkalibaculum bacchi</name>
    <dbReference type="NCBI Taxonomy" id="645887"/>
    <lineage>
        <taxon>Bacteria</taxon>
        <taxon>Bacillati</taxon>
        <taxon>Bacillota</taxon>
        <taxon>Clostridia</taxon>
        <taxon>Eubacteriales</taxon>
        <taxon>Eubacteriaceae</taxon>
        <taxon>Alkalibaculum</taxon>
    </lineage>
</organism>
<evidence type="ECO:0008006" key="4">
    <source>
        <dbReference type="Google" id="ProtNLM"/>
    </source>
</evidence>
<dbReference type="CDD" id="cd20335">
    <property type="entry name" value="BRcat_RBR"/>
    <property type="match status" value="1"/>
</dbReference>
<gene>
    <name evidence="2" type="ORF">DES36_11728</name>
</gene>
<feature type="transmembrane region" description="Helical" evidence="1">
    <location>
        <begin position="44"/>
        <end position="61"/>
    </location>
</feature>
<name>A0A366I1E2_9FIRM</name>
<sequence length="135" mass="15720">MKNNPLNRLQKWMMGRNGGDQLSLALLILSLLLSIVSGILDLPIIIYISYIPFVLAVYRIFSKKVDKRRLENYKFMMKVSPIYSFYHKRKTTLKDRKTHKYFKCPNCKQGLRVPKGKGKINITCSKCGTKFIKQS</sequence>
<dbReference type="EMBL" id="QNRX01000017">
    <property type="protein sequence ID" value="RBP59933.1"/>
    <property type="molecule type" value="Genomic_DNA"/>
</dbReference>
<keyword evidence="3" id="KW-1185">Reference proteome</keyword>
<dbReference type="RefSeq" id="WP_113921390.1">
    <property type="nucleotide sequence ID" value="NZ_QNRX01000017.1"/>
</dbReference>
<proteinExistence type="predicted"/>
<evidence type="ECO:0000256" key="1">
    <source>
        <dbReference type="SAM" id="Phobius"/>
    </source>
</evidence>